<organism evidence="2 3">
    <name type="scientific">Cynara cardunculus var. scolymus</name>
    <name type="common">Globe artichoke</name>
    <name type="synonym">Cynara scolymus</name>
    <dbReference type="NCBI Taxonomy" id="59895"/>
    <lineage>
        <taxon>Eukaryota</taxon>
        <taxon>Viridiplantae</taxon>
        <taxon>Streptophyta</taxon>
        <taxon>Embryophyta</taxon>
        <taxon>Tracheophyta</taxon>
        <taxon>Spermatophyta</taxon>
        <taxon>Magnoliopsida</taxon>
        <taxon>eudicotyledons</taxon>
        <taxon>Gunneridae</taxon>
        <taxon>Pentapetalae</taxon>
        <taxon>asterids</taxon>
        <taxon>campanulids</taxon>
        <taxon>Asterales</taxon>
        <taxon>Asteraceae</taxon>
        <taxon>Carduoideae</taxon>
        <taxon>Cardueae</taxon>
        <taxon>Carduinae</taxon>
        <taxon>Cynara</taxon>
    </lineage>
</organism>
<gene>
    <name evidence="2" type="ORF">Ccrd_025857</name>
</gene>
<sequence length="82" mass="9715">MEQGLHTLRTISQLLLFWLSVTVDLVVAILFDQNICSLRRCFNVFDRIRMAFAAVFIAFYAYRLMKEGSRQEHRWFEKPAVS</sequence>
<keyword evidence="1" id="KW-1133">Transmembrane helix</keyword>
<accession>A0A103XDH7</accession>
<proteinExistence type="predicted"/>
<protein>
    <submittedName>
        <fullName evidence="2">Uncharacterized protein</fullName>
    </submittedName>
</protein>
<evidence type="ECO:0000313" key="2">
    <source>
        <dbReference type="EMBL" id="KVH88738.1"/>
    </source>
</evidence>
<dbReference type="Gramene" id="KVH88738">
    <property type="protein sequence ID" value="KVH88738"/>
    <property type="gene ID" value="Ccrd_025857"/>
</dbReference>
<evidence type="ECO:0000256" key="1">
    <source>
        <dbReference type="SAM" id="Phobius"/>
    </source>
</evidence>
<reference evidence="2 3" key="1">
    <citation type="journal article" date="2016" name="Sci. Rep.">
        <title>The genome sequence of the outbreeding globe artichoke constructed de novo incorporating a phase-aware low-pass sequencing strategy of F1 progeny.</title>
        <authorList>
            <person name="Scaglione D."/>
            <person name="Reyes-Chin-Wo S."/>
            <person name="Acquadro A."/>
            <person name="Froenicke L."/>
            <person name="Portis E."/>
            <person name="Beitel C."/>
            <person name="Tirone M."/>
            <person name="Mauro R."/>
            <person name="Lo Monaco A."/>
            <person name="Mauromicale G."/>
            <person name="Faccioli P."/>
            <person name="Cattivelli L."/>
            <person name="Rieseberg L."/>
            <person name="Michelmore R."/>
            <person name="Lanteri S."/>
        </authorList>
    </citation>
    <scope>NUCLEOTIDE SEQUENCE [LARGE SCALE GENOMIC DNA]</scope>
    <source>
        <strain evidence="2">2C</strain>
    </source>
</reference>
<name>A0A103XDH7_CYNCS</name>
<keyword evidence="3" id="KW-1185">Reference proteome</keyword>
<dbReference type="AlphaFoldDB" id="A0A103XDH7"/>
<comment type="caution">
    <text evidence="2">The sequence shown here is derived from an EMBL/GenBank/DDBJ whole genome shotgun (WGS) entry which is preliminary data.</text>
</comment>
<feature type="transmembrane region" description="Helical" evidence="1">
    <location>
        <begin position="47"/>
        <end position="65"/>
    </location>
</feature>
<dbReference type="EMBL" id="LEKV01005342">
    <property type="protein sequence ID" value="KVH88738.1"/>
    <property type="molecule type" value="Genomic_DNA"/>
</dbReference>
<keyword evidence="1" id="KW-0812">Transmembrane</keyword>
<dbReference type="Proteomes" id="UP000243975">
    <property type="component" value="Unassembled WGS sequence"/>
</dbReference>
<keyword evidence="1" id="KW-0472">Membrane</keyword>
<feature type="transmembrane region" description="Helical" evidence="1">
    <location>
        <begin position="12"/>
        <end position="31"/>
    </location>
</feature>
<evidence type="ECO:0000313" key="3">
    <source>
        <dbReference type="Proteomes" id="UP000243975"/>
    </source>
</evidence>